<keyword evidence="1" id="KW-1133">Transmembrane helix</keyword>
<accession>A0ABT9Q3C7</accession>
<organism evidence="2 3">
    <name type="scientific">Streptosporangium lutulentum</name>
    <dbReference type="NCBI Taxonomy" id="1461250"/>
    <lineage>
        <taxon>Bacteria</taxon>
        <taxon>Bacillati</taxon>
        <taxon>Actinomycetota</taxon>
        <taxon>Actinomycetes</taxon>
        <taxon>Streptosporangiales</taxon>
        <taxon>Streptosporangiaceae</taxon>
        <taxon>Streptosporangium</taxon>
    </lineage>
</organism>
<dbReference type="EMBL" id="JAUSQU010000001">
    <property type="protein sequence ID" value="MDP9841226.1"/>
    <property type="molecule type" value="Genomic_DNA"/>
</dbReference>
<sequence length="142" mass="15166">MTGDLEGCVGLVAIVTWLITAMAGLYLLYLWISGGGLRQQATKVTRFPTLLILAHPVLAVSALACWVAYVLTFERFLAWLSFGVLVTSVLLGFTMFTRWLGGGRHARGAEQRFPMIAVLLHGAAGLTTFVLVLLTAAVASGA</sequence>
<feature type="transmembrane region" description="Helical" evidence="1">
    <location>
        <begin position="113"/>
        <end position="139"/>
    </location>
</feature>
<proteinExistence type="predicted"/>
<name>A0ABT9Q3C7_9ACTN</name>
<keyword evidence="3" id="KW-1185">Reference proteome</keyword>
<keyword evidence="1" id="KW-0472">Membrane</keyword>
<evidence type="ECO:0000313" key="2">
    <source>
        <dbReference type="EMBL" id="MDP9841226.1"/>
    </source>
</evidence>
<comment type="caution">
    <text evidence="2">The sequence shown here is derived from an EMBL/GenBank/DDBJ whole genome shotgun (WGS) entry which is preliminary data.</text>
</comment>
<dbReference type="Proteomes" id="UP001225356">
    <property type="component" value="Unassembled WGS sequence"/>
</dbReference>
<feature type="transmembrane region" description="Helical" evidence="1">
    <location>
        <begin position="12"/>
        <end position="32"/>
    </location>
</feature>
<feature type="transmembrane region" description="Helical" evidence="1">
    <location>
        <begin position="44"/>
        <end position="70"/>
    </location>
</feature>
<feature type="transmembrane region" description="Helical" evidence="1">
    <location>
        <begin position="76"/>
        <end position="101"/>
    </location>
</feature>
<keyword evidence="1" id="KW-0812">Transmembrane</keyword>
<protein>
    <submittedName>
        <fullName evidence="2">Polyferredoxin</fullName>
    </submittedName>
</protein>
<gene>
    <name evidence="2" type="ORF">J2853_000437</name>
</gene>
<evidence type="ECO:0000256" key="1">
    <source>
        <dbReference type="SAM" id="Phobius"/>
    </source>
</evidence>
<dbReference type="RefSeq" id="WP_307554365.1">
    <property type="nucleotide sequence ID" value="NZ_JAUSQU010000001.1"/>
</dbReference>
<reference evidence="2 3" key="1">
    <citation type="submission" date="2023-07" db="EMBL/GenBank/DDBJ databases">
        <title>Sequencing the genomes of 1000 actinobacteria strains.</title>
        <authorList>
            <person name="Klenk H.-P."/>
        </authorList>
    </citation>
    <scope>NUCLEOTIDE SEQUENCE [LARGE SCALE GENOMIC DNA]</scope>
    <source>
        <strain evidence="2 3">DSM 46740</strain>
    </source>
</reference>
<evidence type="ECO:0000313" key="3">
    <source>
        <dbReference type="Proteomes" id="UP001225356"/>
    </source>
</evidence>